<reference evidence="2" key="1">
    <citation type="submission" date="2022-11" db="EMBL/GenBank/DDBJ databases">
        <authorList>
            <person name="Morgan W.R."/>
            <person name="Tartar A."/>
        </authorList>
    </citation>
    <scope>NUCLEOTIDE SEQUENCE</scope>
    <source>
        <strain evidence="2">ARSEF 373</strain>
    </source>
</reference>
<organism evidence="2 3">
    <name type="scientific">Lagenidium giganteum</name>
    <dbReference type="NCBI Taxonomy" id="4803"/>
    <lineage>
        <taxon>Eukaryota</taxon>
        <taxon>Sar</taxon>
        <taxon>Stramenopiles</taxon>
        <taxon>Oomycota</taxon>
        <taxon>Peronosporomycetes</taxon>
        <taxon>Pythiales</taxon>
        <taxon>Pythiaceae</taxon>
    </lineage>
</organism>
<dbReference type="Pfam" id="PF05699">
    <property type="entry name" value="Dimer_Tnp_hAT"/>
    <property type="match status" value="1"/>
</dbReference>
<dbReference type="SUPFAM" id="SSF53098">
    <property type="entry name" value="Ribonuclease H-like"/>
    <property type="match status" value="1"/>
</dbReference>
<dbReference type="EMBL" id="DAKRPA010000027">
    <property type="protein sequence ID" value="DBA02744.1"/>
    <property type="molecule type" value="Genomic_DNA"/>
</dbReference>
<dbReference type="PANTHER" id="PTHR40866:SF1">
    <property type="entry name" value="BED-TYPE DOMAIN-CONTAINING PROTEIN"/>
    <property type="match status" value="1"/>
</dbReference>
<evidence type="ECO:0000259" key="1">
    <source>
        <dbReference type="Pfam" id="PF05699"/>
    </source>
</evidence>
<evidence type="ECO:0000313" key="2">
    <source>
        <dbReference type="EMBL" id="DBA02744.1"/>
    </source>
</evidence>
<gene>
    <name evidence="2" type="ORF">N0F65_010672</name>
</gene>
<proteinExistence type="predicted"/>
<comment type="caution">
    <text evidence="2">The sequence shown here is derived from an EMBL/GenBank/DDBJ whole genome shotgun (WGS) entry which is preliminary data.</text>
</comment>
<dbReference type="InterPro" id="IPR008906">
    <property type="entry name" value="HATC_C_dom"/>
</dbReference>
<dbReference type="InterPro" id="IPR012337">
    <property type="entry name" value="RNaseH-like_sf"/>
</dbReference>
<reference evidence="2" key="2">
    <citation type="journal article" date="2023" name="Microbiol Resour">
        <title>Decontamination and Annotation of the Draft Genome Sequence of the Oomycete Lagenidium giganteum ARSEF 373.</title>
        <authorList>
            <person name="Morgan W.R."/>
            <person name="Tartar A."/>
        </authorList>
    </citation>
    <scope>NUCLEOTIDE SEQUENCE</scope>
    <source>
        <strain evidence="2">ARSEF 373</strain>
    </source>
</reference>
<dbReference type="Proteomes" id="UP001146120">
    <property type="component" value="Unassembled WGS sequence"/>
</dbReference>
<keyword evidence="3" id="KW-1185">Reference proteome</keyword>
<dbReference type="PANTHER" id="PTHR40866">
    <property type="entry name" value="BED-TYPE DOMAIN-CONTAINING PROTEIN"/>
    <property type="match status" value="1"/>
</dbReference>
<sequence>MVKFLVGDNCSTNLAIATKLTTPIVGCASHRFNLALRLSKHAAELTRHTSLRDVRANATRWPSIFEMLDRYVRIRDAILRVIAVEDCVPRGATHKRITTLRDKLQELNGFCVKLQVLSPDTEIVHSPRFENAVVRLTTDATLSTTDKTQLEPFLVANVVAAALERREDFASSILRKAKKPRLQQEVCARYSVLARQMPATSNQCERLFSECKYVLSPQRSSLLPAKFEMLMFLKANRDLWSASTLVARQETEDSV</sequence>
<dbReference type="AlphaFoldDB" id="A0AAV2ZBK3"/>
<accession>A0AAV2ZBK3</accession>
<evidence type="ECO:0000313" key="3">
    <source>
        <dbReference type="Proteomes" id="UP001146120"/>
    </source>
</evidence>
<name>A0AAV2ZBK3_9STRA</name>
<feature type="domain" description="HAT C-terminal dimerisation" evidence="1">
    <location>
        <begin position="197"/>
        <end position="236"/>
    </location>
</feature>
<dbReference type="GO" id="GO:0046983">
    <property type="term" value="F:protein dimerization activity"/>
    <property type="evidence" value="ECO:0007669"/>
    <property type="project" value="InterPro"/>
</dbReference>
<protein>
    <recommendedName>
        <fullName evidence="1">HAT C-terminal dimerisation domain-containing protein</fullName>
    </recommendedName>
</protein>